<dbReference type="Pfam" id="PF00126">
    <property type="entry name" value="HTH_1"/>
    <property type="match status" value="1"/>
</dbReference>
<comment type="caution">
    <text evidence="2">The sequence shown here is derived from an EMBL/GenBank/DDBJ whole genome shotgun (WGS) entry which is preliminary data.</text>
</comment>
<dbReference type="InterPro" id="IPR036390">
    <property type="entry name" value="WH_DNA-bd_sf"/>
</dbReference>
<sequence length="86" mass="9850">MTINDIQAYITVYELRHISNAVVELHLSQSALSKRMRAMENELNIKFIVSPSSTSLCITIPQHNQFIHLFHVSSSISVHNSQLIRF</sequence>
<proteinExistence type="predicted"/>
<dbReference type="SUPFAM" id="SSF46785">
    <property type="entry name" value="Winged helix' DNA-binding domain"/>
    <property type="match status" value="1"/>
</dbReference>
<evidence type="ECO:0000259" key="1">
    <source>
        <dbReference type="PROSITE" id="PS50931"/>
    </source>
</evidence>
<dbReference type="Proteomes" id="UP001596227">
    <property type="component" value="Unassembled WGS sequence"/>
</dbReference>
<reference evidence="3" key="1">
    <citation type="journal article" date="2019" name="Int. J. Syst. Evol. Microbiol.">
        <title>The Global Catalogue of Microorganisms (GCM) 10K type strain sequencing project: providing services to taxonomists for standard genome sequencing and annotation.</title>
        <authorList>
            <consortium name="The Broad Institute Genomics Platform"/>
            <consortium name="The Broad Institute Genome Sequencing Center for Infectious Disease"/>
            <person name="Wu L."/>
            <person name="Ma J."/>
        </authorList>
    </citation>
    <scope>NUCLEOTIDE SEQUENCE [LARGE SCALE GENOMIC DNA]</scope>
    <source>
        <strain evidence="3">CCM 8934</strain>
    </source>
</reference>
<protein>
    <submittedName>
        <fullName evidence="2">LysR family transcriptional regulator</fullName>
    </submittedName>
</protein>
<evidence type="ECO:0000313" key="2">
    <source>
        <dbReference type="EMBL" id="MFC6295878.1"/>
    </source>
</evidence>
<dbReference type="Gene3D" id="1.10.10.10">
    <property type="entry name" value="Winged helix-like DNA-binding domain superfamily/Winged helix DNA-binding domain"/>
    <property type="match status" value="1"/>
</dbReference>
<dbReference type="PROSITE" id="PS50931">
    <property type="entry name" value="HTH_LYSR"/>
    <property type="match status" value="1"/>
</dbReference>
<dbReference type="InterPro" id="IPR036388">
    <property type="entry name" value="WH-like_DNA-bd_sf"/>
</dbReference>
<gene>
    <name evidence="2" type="ORF">ACFQH1_11760</name>
</gene>
<keyword evidence="3" id="KW-1185">Reference proteome</keyword>
<evidence type="ECO:0000313" key="3">
    <source>
        <dbReference type="Proteomes" id="UP001596227"/>
    </source>
</evidence>
<feature type="domain" description="HTH lysR-type" evidence="1">
    <location>
        <begin position="1"/>
        <end position="59"/>
    </location>
</feature>
<accession>A0ABW1UID6</accession>
<dbReference type="RefSeq" id="WP_137607755.1">
    <property type="nucleotide sequence ID" value="NZ_BJDH01000006.1"/>
</dbReference>
<organism evidence="2 3">
    <name type="scientific">Lactiplantibacillus daoliensis</name>
    <dbReference type="NCBI Taxonomy" id="2559916"/>
    <lineage>
        <taxon>Bacteria</taxon>
        <taxon>Bacillati</taxon>
        <taxon>Bacillota</taxon>
        <taxon>Bacilli</taxon>
        <taxon>Lactobacillales</taxon>
        <taxon>Lactobacillaceae</taxon>
        <taxon>Lactiplantibacillus</taxon>
    </lineage>
</organism>
<name>A0ABW1UID6_9LACO</name>
<dbReference type="InterPro" id="IPR000847">
    <property type="entry name" value="LysR_HTH_N"/>
</dbReference>
<dbReference type="EMBL" id="JBHSSB010000031">
    <property type="protein sequence ID" value="MFC6295878.1"/>
    <property type="molecule type" value="Genomic_DNA"/>
</dbReference>